<dbReference type="SUPFAM" id="SSF55136">
    <property type="entry name" value="Probable bacterial effector-binding domain"/>
    <property type="match status" value="1"/>
</dbReference>
<reference evidence="2" key="1">
    <citation type="submission" date="2022-11" db="EMBL/GenBank/DDBJ databases">
        <title>Centuries of genome instability and evolution in soft-shell clam transmissible cancer (bioRxiv).</title>
        <authorList>
            <person name="Hart S.F.M."/>
            <person name="Yonemitsu M.A."/>
            <person name="Giersch R.M."/>
            <person name="Beal B.F."/>
            <person name="Arriagada G."/>
            <person name="Davis B.W."/>
            <person name="Ostrander E.A."/>
            <person name="Goff S.P."/>
            <person name="Metzger M.J."/>
        </authorList>
    </citation>
    <scope>NUCLEOTIDE SEQUENCE</scope>
    <source>
        <strain evidence="2">MELC-2E11</strain>
        <tissue evidence="2">Siphon/mantle</tissue>
    </source>
</reference>
<dbReference type="Pfam" id="PF04832">
    <property type="entry name" value="SOUL"/>
    <property type="match status" value="1"/>
</dbReference>
<keyword evidence="3" id="KW-1185">Reference proteome</keyword>
<protein>
    <submittedName>
        <fullName evidence="2">HEBP2-like protein</fullName>
    </submittedName>
</protein>
<organism evidence="2 3">
    <name type="scientific">Mya arenaria</name>
    <name type="common">Soft-shell clam</name>
    <dbReference type="NCBI Taxonomy" id="6604"/>
    <lineage>
        <taxon>Eukaryota</taxon>
        <taxon>Metazoa</taxon>
        <taxon>Spiralia</taxon>
        <taxon>Lophotrochozoa</taxon>
        <taxon>Mollusca</taxon>
        <taxon>Bivalvia</taxon>
        <taxon>Autobranchia</taxon>
        <taxon>Heteroconchia</taxon>
        <taxon>Euheterodonta</taxon>
        <taxon>Imparidentia</taxon>
        <taxon>Neoheterodontei</taxon>
        <taxon>Myida</taxon>
        <taxon>Myoidea</taxon>
        <taxon>Myidae</taxon>
        <taxon>Mya</taxon>
    </lineage>
</organism>
<dbReference type="Proteomes" id="UP001164746">
    <property type="component" value="Chromosome 14"/>
</dbReference>
<accession>A0ABY7FSH5</accession>
<dbReference type="Gene3D" id="3.20.80.10">
    <property type="entry name" value="Regulatory factor, effector binding domain"/>
    <property type="match status" value="1"/>
</dbReference>
<proteinExistence type="inferred from homology"/>
<dbReference type="PANTHER" id="PTHR11220:SF1">
    <property type="entry name" value="HEME-BINDING PROTEIN 2"/>
    <property type="match status" value="1"/>
</dbReference>
<evidence type="ECO:0000313" key="2">
    <source>
        <dbReference type="EMBL" id="WAR25175.1"/>
    </source>
</evidence>
<dbReference type="PANTHER" id="PTHR11220">
    <property type="entry name" value="HEME-BINDING PROTEIN-RELATED"/>
    <property type="match status" value="1"/>
</dbReference>
<evidence type="ECO:0000313" key="3">
    <source>
        <dbReference type="Proteomes" id="UP001164746"/>
    </source>
</evidence>
<gene>
    <name evidence="2" type="ORF">MAR_010879</name>
</gene>
<evidence type="ECO:0000256" key="1">
    <source>
        <dbReference type="ARBA" id="ARBA00009817"/>
    </source>
</evidence>
<name>A0ABY7FSH5_MYAAR</name>
<dbReference type="InterPro" id="IPR011256">
    <property type="entry name" value="Reg_factor_effector_dom_sf"/>
</dbReference>
<sequence length="188" mass="21295">MNFLKTIGQGIAGVMLEKPKYKLAEEKAEGYEERHYEAARWVSTNVQSMSRESAGSTGFRRLFKYITGENKPGIKVDMTAPVATRIVPGAGPNCESSFTVSFYIPPKHQDSPPEPTGEGVFIEEFSEMTVYVSSFGGFASEEQWIDEARILSEKLKDKSIHQEFYFTAGYDSPFKLFNRCNEVWFVKK</sequence>
<comment type="similarity">
    <text evidence="1">Belongs to the HEBP family.</text>
</comment>
<dbReference type="EMBL" id="CP111025">
    <property type="protein sequence ID" value="WAR25175.1"/>
    <property type="molecule type" value="Genomic_DNA"/>
</dbReference>
<dbReference type="InterPro" id="IPR006917">
    <property type="entry name" value="SOUL_heme-bd"/>
</dbReference>